<dbReference type="PANTHER" id="PTHR12847">
    <property type="entry name" value="ATP-BINDING CASSETTE ABC TRANSPORTER-RELATED"/>
    <property type="match status" value="1"/>
</dbReference>
<gene>
    <name evidence="2" type="ORF">DARMORV10_A09P51120.1</name>
</gene>
<dbReference type="PANTHER" id="PTHR12847:SF9">
    <property type="entry name" value="NECAP-LIKE PROTEIN CG9132"/>
    <property type="match status" value="1"/>
</dbReference>
<protein>
    <submittedName>
        <fullName evidence="2">(rape) hypothetical protein</fullName>
    </submittedName>
</protein>
<dbReference type="EMBL" id="HG994363">
    <property type="protein sequence ID" value="CAF2048438.1"/>
    <property type="molecule type" value="Genomic_DNA"/>
</dbReference>
<dbReference type="Proteomes" id="UP001295469">
    <property type="component" value="Chromosome A09"/>
</dbReference>
<name>A0A816PID7_BRANA</name>
<evidence type="ECO:0000256" key="1">
    <source>
        <dbReference type="SAM" id="MobiDB-lite"/>
    </source>
</evidence>
<feature type="compositionally biased region" description="Low complexity" evidence="1">
    <location>
        <begin position="189"/>
        <end position="205"/>
    </location>
</feature>
<reference evidence="2" key="1">
    <citation type="submission" date="2021-01" db="EMBL/GenBank/DDBJ databases">
        <authorList>
            <consortium name="Genoscope - CEA"/>
            <person name="William W."/>
        </authorList>
    </citation>
    <scope>NUCLEOTIDE SEQUENCE</scope>
</reference>
<feature type="compositionally biased region" description="Basic and acidic residues" evidence="1">
    <location>
        <begin position="206"/>
        <end position="231"/>
    </location>
</feature>
<feature type="compositionally biased region" description="Pro residues" evidence="1">
    <location>
        <begin position="178"/>
        <end position="188"/>
    </location>
</feature>
<sequence length="243" mass="27493">MNQPSSSSSIDEEKKLPTIVDDNEEREAIKIALFQMLECDVYLTFADTFYVIDPCRADEWDVSKWAWEGALKVAFLRDGEPHPVDAVIDSSSVFFDISESHLLCFSFAKRYLNKKKTAEEMEQHFHNTSSVDYRLKEGETIVLQLKNVRFIIETEEKSLSNLSLEDKGKSIETTIPSITPPPPPPGPLSPATTAQKSPSSLSLQRSSEHQDLDTKREELEKKEEQEAKEIGVEYDFGDLQAAC</sequence>
<dbReference type="AlphaFoldDB" id="A0A816PID7"/>
<evidence type="ECO:0000313" key="2">
    <source>
        <dbReference type="EMBL" id="CAF2048438.1"/>
    </source>
</evidence>
<organism evidence="2">
    <name type="scientific">Brassica napus</name>
    <name type="common">Rape</name>
    <dbReference type="NCBI Taxonomy" id="3708"/>
    <lineage>
        <taxon>Eukaryota</taxon>
        <taxon>Viridiplantae</taxon>
        <taxon>Streptophyta</taxon>
        <taxon>Embryophyta</taxon>
        <taxon>Tracheophyta</taxon>
        <taxon>Spermatophyta</taxon>
        <taxon>Magnoliopsida</taxon>
        <taxon>eudicotyledons</taxon>
        <taxon>Gunneridae</taxon>
        <taxon>Pentapetalae</taxon>
        <taxon>rosids</taxon>
        <taxon>malvids</taxon>
        <taxon>Brassicales</taxon>
        <taxon>Brassicaceae</taxon>
        <taxon>Brassiceae</taxon>
        <taxon>Brassica</taxon>
    </lineage>
</organism>
<accession>A0A816PID7</accession>
<proteinExistence type="predicted"/>
<feature type="region of interest" description="Disordered" evidence="1">
    <location>
        <begin position="172"/>
        <end position="231"/>
    </location>
</feature>